<reference evidence="1 2" key="1">
    <citation type="submission" date="2021-06" db="EMBL/GenBank/DDBJ databases">
        <title>Whole genome sequence of Paenibacillus sophorae DSM23020 for comparative genomics.</title>
        <authorList>
            <person name="Kim M.-J."/>
            <person name="Lee G."/>
            <person name="Shin J.-H."/>
        </authorList>
    </citation>
    <scope>NUCLEOTIDE SEQUENCE [LARGE SCALE GENOMIC DNA]</scope>
    <source>
        <strain evidence="1 2">DSM 23020</strain>
    </source>
</reference>
<keyword evidence="2" id="KW-1185">Reference proteome</keyword>
<organism evidence="1 2">
    <name type="scientific">Paenibacillus sophorae</name>
    <dbReference type="NCBI Taxonomy" id="1333845"/>
    <lineage>
        <taxon>Bacteria</taxon>
        <taxon>Bacillati</taxon>
        <taxon>Bacillota</taxon>
        <taxon>Bacilli</taxon>
        <taxon>Bacillales</taxon>
        <taxon>Paenibacillaceae</taxon>
        <taxon>Paenibacillus</taxon>
    </lineage>
</organism>
<accession>A0ABX8HCI2</accession>
<sequence>MNLQALEQLENELELMIINYAKEQGTVVAVHIERNQVPLFTHLMDGTL</sequence>
<dbReference type="EMBL" id="CP076607">
    <property type="protein sequence ID" value="QWU15447.1"/>
    <property type="molecule type" value="Genomic_DNA"/>
</dbReference>
<dbReference type="RefSeq" id="WP_175491975.1">
    <property type="nucleotide sequence ID" value="NZ_CP076607.1"/>
</dbReference>
<evidence type="ECO:0000313" key="1">
    <source>
        <dbReference type="EMBL" id="QWU15447.1"/>
    </source>
</evidence>
<name>A0ABX8HCI2_9BACL</name>
<gene>
    <name evidence="1" type="ORF">KP014_26840</name>
</gene>
<proteinExistence type="predicted"/>
<protein>
    <submittedName>
        <fullName evidence="1">Uncharacterized protein</fullName>
    </submittedName>
</protein>
<evidence type="ECO:0000313" key="2">
    <source>
        <dbReference type="Proteomes" id="UP000683429"/>
    </source>
</evidence>
<dbReference type="Proteomes" id="UP000683429">
    <property type="component" value="Chromosome"/>
</dbReference>